<gene>
    <name evidence="1" type="ORF">CAMGR0001_2273</name>
</gene>
<reference evidence="1 2" key="1">
    <citation type="submission" date="2009-07" db="EMBL/GenBank/DDBJ databases">
        <authorList>
            <person name="Madupu R."/>
            <person name="Sebastian Y."/>
            <person name="Durkin A.S."/>
            <person name="Torralba M."/>
            <person name="Methe B."/>
            <person name="Sutton G.G."/>
            <person name="Strausberg R.L."/>
            <person name="Nelson K.E."/>
        </authorList>
    </citation>
    <scope>NUCLEOTIDE SEQUENCE [LARGE SCALE GENOMIC DNA]</scope>
    <source>
        <strain evidence="1 2">RM3268</strain>
    </source>
</reference>
<accession>C8PH85</accession>
<organism evidence="1 2">
    <name type="scientific">Campylobacter gracilis RM3268</name>
    <dbReference type="NCBI Taxonomy" id="553220"/>
    <lineage>
        <taxon>Bacteria</taxon>
        <taxon>Pseudomonadati</taxon>
        <taxon>Campylobacterota</taxon>
        <taxon>Epsilonproteobacteria</taxon>
        <taxon>Campylobacterales</taxon>
        <taxon>Campylobacteraceae</taxon>
        <taxon>Campylobacter</taxon>
    </lineage>
</organism>
<evidence type="ECO:0000313" key="2">
    <source>
        <dbReference type="Proteomes" id="UP000005709"/>
    </source>
</evidence>
<dbReference type="EMBL" id="ACYG01000022">
    <property type="protein sequence ID" value="EEV17906.1"/>
    <property type="molecule type" value="Genomic_DNA"/>
</dbReference>
<proteinExistence type="predicted"/>
<name>C8PH85_9BACT</name>
<evidence type="ECO:0000313" key="1">
    <source>
        <dbReference type="EMBL" id="EEV17906.1"/>
    </source>
</evidence>
<protein>
    <submittedName>
        <fullName evidence="1">Uncharacterized protein</fullName>
    </submittedName>
</protein>
<dbReference type="Proteomes" id="UP000005709">
    <property type="component" value="Unassembled WGS sequence"/>
</dbReference>
<comment type="caution">
    <text evidence="1">The sequence shown here is derived from an EMBL/GenBank/DDBJ whole genome shotgun (WGS) entry which is preliminary data.</text>
</comment>
<keyword evidence="2" id="KW-1185">Reference proteome</keyword>
<dbReference type="AlphaFoldDB" id="C8PH85"/>
<sequence>MRRKTARTESFWQRSVLVRRGEQCATGKRARAADTAF</sequence>